<dbReference type="Proteomes" id="UP000662466">
    <property type="component" value="Unassembled WGS sequence"/>
</dbReference>
<dbReference type="EMBL" id="JACBAD010001818">
    <property type="protein sequence ID" value="KAF7133736.1"/>
    <property type="molecule type" value="Genomic_DNA"/>
</dbReference>
<feature type="compositionally biased region" description="Gly residues" evidence="1">
    <location>
        <begin position="399"/>
        <end position="409"/>
    </location>
</feature>
<dbReference type="SUPFAM" id="SSF56219">
    <property type="entry name" value="DNase I-like"/>
    <property type="match status" value="1"/>
</dbReference>
<evidence type="ECO:0000313" key="3">
    <source>
        <dbReference type="EMBL" id="KAF7172813.1"/>
    </source>
</evidence>
<comment type="caution">
    <text evidence="3">The sequence shown here is derived from an EMBL/GenBank/DDBJ whole genome shotgun (WGS) entry which is preliminary data.</text>
</comment>
<evidence type="ECO:0008006" key="6">
    <source>
        <dbReference type="Google" id="ProtNLM"/>
    </source>
</evidence>
<evidence type="ECO:0000313" key="4">
    <source>
        <dbReference type="Proteomes" id="UP000630445"/>
    </source>
</evidence>
<dbReference type="InterPro" id="IPR036691">
    <property type="entry name" value="Endo/exonu/phosph_ase_sf"/>
</dbReference>
<sequence length="409" mass="46065">MLGNPMRHRDNGRNRQRNTLDLQVCWVNVGRSAPCHTIALQLAFERRCDVVCIQEPFTFPRTKTSNHPSYECFAPVDAWDSEEHRERESPRVMTVHDYKILNIYRQPTTPEVIDYGVMNTHQGAELAEWASASGMNFIGERGVPTRRHGHVIDLTFSNVPFARTELAGLLGNQLAALPDPWELNTTDQLDDYATQLATALNEAVKIAAKPDRGQGAAPPWWTPDCKTAHQDWLHAKFDPRLDPEERKTAREEFQATVRNAKQGYWKRIIDDVKDDKDLYKIMAWHKLTPKLKAPPLLVDGRPIRTPLEKAEALRASVPGHFNEEDGLPEDPLENWAGTGHLPWTTSVTLEHHQRHQHLARDRPHHRSTTQGLLGTPPGPPARSLQPLPRPLPLPTPLAAGGGGHAAKSR</sequence>
<evidence type="ECO:0000256" key="1">
    <source>
        <dbReference type="SAM" id="MobiDB-lite"/>
    </source>
</evidence>
<evidence type="ECO:0000313" key="5">
    <source>
        <dbReference type="Proteomes" id="UP000662466"/>
    </source>
</evidence>
<accession>A0A8H6UZC1</accession>
<protein>
    <recommendedName>
        <fullName evidence="6">Endonuclease/exonuclease/phosphatase domain-containing protein</fullName>
    </recommendedName>
</protein>
<dbReference type="AlphaFoldDB" id="A0A8H6UZC1"/>
<dbReference type="Gene3D" id="3.60.10.10">
    <property type="entry name" value="Endonuclease/exonuclease/phosphatase"/>
    <property type="match status" value="1"/>
</dbReference>
<organism evidence="3 5">
    <name type="scientific">Aspergillus hiratsukae</name>
    <dbReference type="NCBI Taxonomy" id="1194566"/>
    <lineage>
        <taxon>Eukaryota</taxon>
        <taxon>Fungi</taxon>
        <taxon>Dikarya</taxon>
        <taxon>Ascomycota</taxon>
        <taxon>Pezizomycotina</taxon>
        <taxon>Eurotiomycetes</taxon>
        <taxon>Eurotiomycetidae</taxon>
        <taxon>Eurotiales</taxon>
        <taxon>Aspergillaceae</taxon>
        <taxon>Aspergillus</taxon>
        <taxon>Aspergillus subgen. Fumigati</taxon>
    </lineage>
</organism>
<feature type="compositionally biased region" description="Basic residues" evidence="1">
    <location>
        <begin position="352"/>
        <end position="367"/>
    </location>
</feature>
<gene>
    <name evidence="2" type="ORF">CNMCM5793_005090</name>
    <name evidence="3" type="ORF">CNMCM6106_006932</name>
</gene>
<dbReference type="OrthoDB" id="4436005at2759"/>
<feature type="region of interest" description="Disordered" evidence="1">
    <location>
        <begin position="351"/>
        <end position="409"/>
    </location>
</feature>
<dbReference type="EMBL" id="JACBAF010001828">
    <property type="protein sequence ID" value="KAF7172813.1"/>
    <property type="molecule type" value="Genomic_DNA"/>
</dbReference>
<dbReference type="Proteomes" id="UP000630445">
    <property type="component" value="Unassembled WGS sequence"/>
</dbReference>
<proteinExistence type="predicted"/>
<reference evidence="3" key="1">
    <citation type="submission" date="2020-06" db="EMBL/GenBank/DDBJ databases">
        <title>Draft genome sequences of strains closely related to Aspergillus parafelis and Aspergillus hiratsukae.</title>
        <authorList>
            <person name="Dos Santos R.A.C."/>
            <person name="Rivero-Menendez O."/>
            <person name="Steenwyk J.L."/>
            <person name="Mead M.E."/>
            <person name="Goldman G.H."/>
            <person name="Alastruey-Izquierdo A."/>
            <person name="Rokas A."/>
        </authorList>
    </citation>
    <scope>NUCLEOTIDE SEQUENCE</scope>
    <source>
        <strain evidence="2">CNM-CM5793</strain>
        <strain evidence="3">CNM-CM6106</strain>
    </source>
</reference>
<keyword evidence="4" id="KW-1185">Reference proteome</keyword>
<name>A0A8H6UZC1_9EURO</name>
<evidence type="ECO:0000313" key="2">
    <source>
        <dbReference type="EMBL" id="KAF7133736.1"/>
    </source>
</evidence>
<feature type="compositionally biased region" description="Low complexity" evidence="1">
    <location>
        <begin position="368"/>
        <end position="386"/>
    </location>
</feature>